<evidence type="ECO:0000313" key="3">
    <source>
        <dbReference type="EMBL" id="SLN66172.1"/>
    </source>
</evidence>
<dbReference type="AlphaFoldDB" id="A0A1Y5TL71"/>
<dbReference type="Proteomes" id="UP000193077">
    <property type="component" value="Unassembled WGS sequence"/>
</dbReference>
<evidence type="ECO:0000313" key="4">
    <source>
        <dbReference type="Proteomes" id="UP000193077"/>
    </source>
</evidence>
<dbReference type="OrthoDB" id="7871358at2"/>
<evidence type="ECO:0000256" key="1">
    <source>
        <dbReference type="SAM" id="Coils"/>
    </source>
</evidence>
<protein>
    <submittedName>
        <fullName evidence="3">Uncharacterized protein</fullName>
    </submittedName>
</protein>
<accession>A0A1Y5TL71</accession>
<organism evidence="3 4">
    <name type="scientific">Falsiruegeria litorea R37</name>
    <dbReference type="NCBI Taxonomy" id="1200284"/>
    <lineage>
        <taxon>Bacteria</taxon>
        <taxon>Pseudomonadati</taxon>
        <taxon>Pseudomonadota</taxon>
        <taxon>Alphaproteobacteria</taxon>
        <taxon>Rhodobacterales</taxon>
        <taxon>Roseobacteraceae</taxon>
        <taxon>Falsiruegeria</taxon>
    </lineage>
</organism>
<evidence type="ECO:0000256" key="2">
    <source>
        <dbReference type="SAM" id="MobiDB-lite"/>
    </source>
</evidence>
<proteinExistence type="predicted"/>
<feature type="coiled-coil region" evidence="1">
    <location>
        <begin position="130"/>
        <end position="164"/>
    </location>
</feature>
<reference evidence="3 4" key="1">
    <citation type="submission" date="2017-03" db="EMBL/GenBank/DDBJ databases">
        <authorList>
            <person name="Afonso C.L."/>
            <person name="Miller P.J."/>
            <person name="Scott M.A."/>
            <person name="Spackman E."/>
            <person name="Goraichik I."/>
            <person name="Dimitrov K.M."/>
            <person name="Suarez D.L."/>
            <person name="Swayne D.E."/>
        </authorList>
    </citation>
    <scope>NUCLEOTIDE SEQUENCE [LARGE SCALE GENOMIC DNA]</scope>
    <source>
        <strain evidence="3 4">CECT 7639</strain>
    </source>
</reference>
<keyword evidence="4" id="KW-1185">Reference proteome</keyword>
<feature type="compositionally biased region" description="Pro residues" evidence="2">
    <location>
        <begin position="219"/>
        <end position="232"/>
    </location>
</feature>
<dbReference type="EMBL" id="FWFO01000004">
    <property type="protein sequence ID" value="SLN66172.1"/>
    <property type="molecule type" value="Genomic_DNA"/>
</dbReference>
<feature type="region of interest" description="Disordered" evidence="2">
    <location>
        <begin position="213"/>
        <end position="232"/>
    </location>
</feature>
<dbReference type="RefSeq" id="WP_085797399.1">
    <property type="nucleotide sequence ID" value="NZ_FWFO01000004.1"/>
</dbReference>
<name>A0A1Y5TL71_9RHOB</name>
<keyword evidence="1" id="KW-0175">Coiled coil</keyword>
<sequence>MPLLAATDFEDLPSDEIDRWLRLRELLEHRVDESEDHQNGYSRATLLEYTQLINAIATELGLGTIAEAPTGNIHEVIDDFRAEVAAVAARFSLRANKRKLASAASVTLSGDVKVRLSEEIAKLRIFVHEAELTEQKKSKILNRLDDLQKEIDEDRVRLKSVMTALALCAAGIGGTTSFLADAPEAAQTIANVSQLVGLQKLANEEKAEVLKLPSEPAVPSLPAPPKQLPKPE</sequence>
<gene>
    <name evidence="3" type="ORF">TRL7639_03755</name>
</gene>